<organism evidence="2 3">
    <name type="scientific">Roseovarius nanhaiticus</name>
    <dbReference type="NCBI Taxonomy" id="573024"/>
    <lineage>
        <taxon>Bacteria</taxon>
        <taxon>Pseudomonadati</taxon>
        <taxon>Pseudomonadota</taxon>
        <taxon>Alphaproteobacteria</taxon>
        <taxon>Rhodobacterales</taxon>
        <taxon>Roseobacteraceae</taxon>
        <taxon>Roseovarius</taxon>
    </lineage>
</organism>
<dbReference type="Proteomes" id="UP000186019">
    <property type="component" value="Unassembled WGS sequence"/>
</dbReference>
<sequence length="177" mass="19034">MTEASRGHLWAMRGLFAALCALVIFWRLLPLDTLPPGWAGPDLITALAFAWVLRRPAYAPALLVAIVVLVADIMFQRPPGLWAALVVLGCETLKARAPGLRDMGFGPEWLVVGVVTLGVTLLYRLSLAVLLVPQAPLGLSLMQMAMTVLCYPLVVLASSLLLGVRKARPSEGGRGRI</sequence>
<keyword evidence="1" id="KW-0812">Transmembrane</keyword>
<keyword evidence="1" id="KW-1133">Transmembrane helix</keyword>
<proteinExistence type="predicted"/>
<feature type="transmembrane region" description="Helical" evidence="1">
    <location>
        <begin position="12"/>
        <end position="29"/>
    </location>
</feature>
<evidence type="ECO:0000256" key="1">
    <source>
        <dbReference type="SAM" id="Phobius"/>
    </source>
</evidence>
<protein>
    <submittedName>
        <fullName evidence="2">Rod shape-determining protein MreD</fullName>
    </submittedName>
</protein>
<dbReference type="STRING" id="573024.SAMN05216208_1157"/>
<name>A0A1N7FEY7_9RHOB</name>
<dbReference type="EMBL" id="FTNV01000001">
    <property type="protein sequence ID" value="SIR98873.1"/>
    <property type="molecule type" value="Genomic_DNA"/>
</dbReference>
<feature type="transmembrane region" description="Helical" evidence="1">
    <location>
        <begin position="109"/>
        <end position="132"/>
    </location>
</feature>
<evidence type="ECO:0000313" key="2">
    <source>
        <dbReference type="EMBL" id="SIR98873.1"/>
    </source>
</evidence>
<accession>A0A1N7FEY7</accession>
<keyword evidence="1" id="KW-0472">Membrane</keyword>
<gene>
    <name evidence="2" type="ORF">SAMN05421666_0979</name>
</gene>
<reference evidence="2 3" key="1">
    <citation type="submission" date="2017-01" db="EMBL/GenBank/DDBJ databases">
        <authorList>
            <person name="Mah S.A."/>
            <person name="Swanson W.J."/>
            <person name="Moy G.W."/>
            <person name="Vacquier V.D."/>
        </authorList>
    </citation>
    <scope>NUCLEOTIDE SEQUENCE [LARGE SCALE GENOMIC DNA]</scope>
    <source>
        <strain evidence="2 3">DSM 29590</strain>
    </source>
</reference>
<dbReference type="AlphaFoldDB" id="A0A1N7FEY7"/>
<feature type="transmembrane region" description="Helical" evidence="1">
    <location>
        <begin position="144"/>
        <end position="164"/>
    </location>
</feature>
<evidence type="ECO:0000313" key="3">
    <source>
        <dbReference type="Proteomes" id="UP000186019"/>
    </source>
</evidence>
<keyword evidence="3" id="KW-1185">Reference proteome</keyword>
<feature type="transmembrane region" description="Helical" evidence="1">
    <location>
        <begin position="58"/>
        <end position="75"/>
    </location>
</feature>